<dbReference type="Proteomes" id="UP001205861">
    <property type="component" value="Unassembled WGS sequence"/>
</dbReference>
<evidence type="ECO:0000256" key="2">
    <source>
        <dbReference type="ARBA" id="ARBA00022801"/>
    </source>
</evidence>
<dbReference type="InterPro" id="IPR051158">
    <property type="entry name" value="Metallophosphoesterase_sf"/>
</dbReference>
<accession>A0ABT2BHE2</accession>
<organism evidence="4 5">
    <name type="scientific">Massilia solisilvae</name>
    <dbReference type="NCBI Taxonomy" id="1811225"/>
    <lineage>
        <taxon>Bacteria</taxon>
        <taxon>Pseudomonadati</taxon>
        <taxon>Pseudomonadota</taxon>
        <taxon>Betaproteobacteria</taxon>
        <taxon>Burkholderiales</taxon>
        <taxon>Oxalobacteraceae</taxon>
        <taxon>Telluria group</taxon>
        <taxon>Massilia</taxon>
    </lineage>
</organism>
<evidence type="ECO:0000259" key="3">
    <source>
        <dbReference type="Pfam" id="PF00149"/>
    </source>
</evidence>
<sequence>MSAPGRQRRRPIRYGVERLIDKLLMDGKVAAWSYRRGWHGNLGITRHTLALDPAQRLPAPLVIAFASDLHAGPTTHPALFDALARQLEAARPDVVLLGGDYVSLGARHIGQLGGLFARAAELAPLGAYAVIGNHDIWHGREPIEAALQDAGVHLLVNRNLALPAPFDMVSICGVDDPWTGAPSPRAAFAGARPVRIYLMHSPDGLCNLAETFNVGFAGHTHGGQIAFANGTPVRRPRGPLSRNHCYGKYEFANGPLIVSRGIGCSALPLRINADPELVLCTLQ</sequence>
<dbReference type="PANTHER" id="PTHR31302">
    <property type="entry name" value="TRANSMEMBRANE PROTEIN WITH METALLOPHOSPHOESTERASE DOMAIN-RELATED"/>
    <property type="match status" value="1"/>
</dbReference>
<evidence type="ECO:0000256" key="1">
    <source>
        <dbReference type="ARBA" id="ARBA00022723"/>
    </source>
</evidence>
<feature type="domain" description="Calcineurin-like phosphoesterase" evidence="3">
    <location>
        <begin position="62"/>
        <end position="221"/>
    </location>
</feature>
<dbReference type="SUPFAM" id="SSF56300">
    <property type="entry name" value="Metallo-dependent phosphatases"/>
    <property type="match status" value="1"/>
</dbReference>
<dbReference type="InterPro" id="IPR004843">
    <property type="entry name" value="Calcineurin-like_PHP"/>
</dbReference>
<proteinExistence type="predicted"/>
<gene>
    <name evidence="4" type="ORF">NX773_07150</name>
</gene>
<keyword evidence="5" id="KW-1185">Reference proteome</keyword>
<evidence type="ECO:0000313" key="5">
    <source>
        <dbReference type="Proteomes" id="UP001205861"/>
    </source>
</evidence>
<dbReference type="InterPro" id="IPR029052">
    <property type="entry name" value="Metallo-depent_PP-like"/>
</dbReference>
<comment type="caution">
    <text evidence="4">The sequence shown here is derived from an EMBL/GenBank/DDBJ whole genome shotgun (WGS) entry which is preliminary data.</text>
</comment>
<dbReference type="RefSeq" id="WP_258855620.1">
    <property type="nucleotide sequence ID" value="NZ_JANUGV010000001.1"/>
</dbReference>
<evidence type="ECO:0000313" key="4">
    <source>
        <dbReference type="EMBL" id="MCS0607937.1"/>
    </source>
</evidence>
<reference evidence="4 5" key="1">
    <citation type="submission" date="2022-08" db="EMBL/GenBank/DDBJ databases">
        <title>Reclassification of Massilia species as members of the genera Telluria, Duganella, Pseudoduganella, Mokoshia gen. nov. and Zemynaea gen. nov. using orthogonal and non-orthogonal genome-based approaches.</title>
        <authorList>
            <person name="Bowman J.P."/>
        </authorList>
    </citation>
    <scope>NUCLEOTIDE SEQUENCE [LARGE SCALE GENOMIC DNA]</scope>
    <source>
        <strain evidence="4 5">JCM 31607</strain>
    </source>
</reference>
<name>A0ABT2BHE2_9BURK</name>
<keyword evidence="2" id="KW-0378">Hydrolase</keyword>
<keyword evidence="1" id="KW-0479">Metal-binding</keyword>
<dbReference type="Gene3D" id="3.60.21.10">
    <property type="match status" value="1"/>
</dbReference>
<dbReference type="PANTHER" id="PTHR31302:SF31">
    <property type="entry name" value="PHOSPHODIESTERASE YAEI"/>
    <property type="match status" value="1"/>
</dbReference>
<dbReference type="Pfam" id="PF00149">
    <property type="entry name" value="Metallophos"/>
    <property type="match status" value="1"/>
</dbReference>
<dbReference type="EMBL" id="JANUGV010000001">
    <property type="protein sequence ID" value="MCS0607937.1"/>
    <property type="molecule type" value="Genomic_DNA"/>
</dbReference>
<protein>
    <submittedName>
        <fullName evidence="4">Metallophosphoesterase</fullName>
    </submittedName>
</protein>